<dbReference type="Pfam" id="PF07963">
    <property type="entry name" value="N_methyl"/>
    <property type="match status" value="1"/>
</dbReference>
<feature type="transmembrane region" description="Helical" evidence="1">
    <location>
        <begin position="12"/>
        <end position="33"/>
    </location>
</feature>
<keyword evidence="1" id="KW-0812">Transmembrane</keyword>
<evidence type="ECO:0000313" key="3">
    <source>
        <dbReference type="Proteomes" id="UP000002620"/>
    </source>
</evidence>
<dbReference type="eggNOG" id="COG4795">
    <property type="taxonomic scope" value="Bacteria"/>
</dbReference>
<dbReference type="OrthoDB" id="1729788at2"/>
<keyword evidence="3" id="KW-1185">Reference proteome</keyword>
<accession>C9R933</accession>
<dbReference type="AlphaFoldDB" id="C9R933"/>
<dbReference type="KEGG" id="adg:Adeg_1720"/>
<sequence>MRKGFWEECGFTLVEAVVALAIFSMISVALFYLMAGSYRSYWREVQQQEVEANLRQALDRISLRVRQAEKIEKIDPQNPSTGIIVTLPGGASYTYAYDPAKKELKENGQPVASHITGVEFSVREGTVSVYLEGEYLGSGRLALSTQVRTRVGEQG</sequence>
<evidence type="ECO:0008006" key="4">
    <source>
        <dbReference type="Google" id="ProtNLM"/>
    </source>
</evidence>
<dbReference type="SUPFAM" id="SSF54523">
    <property type="entry name" value="Pili subunits"/>
    <property type="match status" value="1"/>
</dbReference>
<evidence type="ECO:0000256" key="1">
    <source>
        <dbReference type="SAM" id="Phobius"/>
    </source>
</evidence>
<dbReference type="RefSeq" id="WP_015739689.1">
    <property type="nucleotide sequence ID" value="NC_013385.1"/>
</dbReference>
<dbReference type="STRING" id="429009.Adeg_1720"/>
<keyword evidence="1" id="KW-0472">Membrane</keyword>
<protein>
    <recommendedName>
        <fullName evidence="4">Prepilin-type N-terminal cleavage/methylation domain-containing protein</fullName>
    </recommendedName>
</protein>
<dbReference type="HOGENOM" id="CLU_1691836_0_0_9"/>
<dbReference type="NCBIfam" id="TIGR02532">
    <property type="entry name" value="IV_pilin_GFxxxE"/>
    <property type="match status" value="1"/>
</dbReference>
<dbReference type="Proteomes" id="UP000002620">
    <property type="component" value="Chromosome"/>
</dbReference>
<evidence type="ECO:0000313" key="2">
    <source>
        <dbReference type="EMBL" id="ACX52812.1"/>
    </source>
</evidence>
<keyword evidence="1" id="KW-1133">Transmembrane helix</keyword>
<reference evidence="2 3" key="1">
    <citation type="submission" date="2009-10" db="EMBL/GenBank/DDBJ databases">
        <title>Complete sequence of chromosome of Ammonifex degensii KC4.</title>
        <authorList>
            <consortium name="US DOE Joint Genome Institute"/>
            <person name="Kerfeld C."/>
            <person name="Goodner B."/>
            <person name="Huber H."/>
            <person name="Stetter K."/>
            <person name="Lucas S."/>
            <person name="Copeland A."/>
            <person name="Lapidus A."/>
            <person name="Glavina del Rio T."/>
            <person name="Dalin E."/>
            <person name="Tice H."/>
            <person name="Bruce D."/>
            <person name="Goodwin L."/>
            <person name="Pitluck S."/>
            <person name="Saunders E."/>
            <person name="Brettin T."/>
            <person name="Detter J.C."/>
            <person name="Han C."/>
            <person name="Larimer F."/>
            <person name="Land M."/>
            <person name="Hauser L."/>
            <person name="Kyrpides N."/>
            <person name="Ovchinnikova G."/>
            <person name="Richardson P."/>
        </authorList>
    </citation>
    <scope>NUCLEOTIDE SEQUENCE [LARGE SCALE GENOMIC DNA]</scope>
    <source>
        <strain evidence="3">DSM 10501 / KC4</strain>
    </source>
</reference>
<organism evidence="2 3">
    <name type="scientific">Ammonifex degensii (strain DSM 10501 / KC4)</name>
    <dbReference type="NCBI Taxonomy" id="429009"/>
    <lineage>
        <taxon>Bacteria</taxon>
        <taxon>Bacillati</taxon>
        <taxon>Bacillota</taxon>
        <taxon>Clostridia</taxon>
        <taxon>Thermoanaerobacterales</taxon>
        <taxon>Thermoanaerobacteraceae</taxon>
        <taxon>Ammonifex</taxon>
    </lineage>
</organism>
<dbReference type="InterPro" id="IPR045584">
    <property type="entry name" value="Pilin-like"/>
</dbReference>
<proteinExistence type="predicted"/>
<gene>
    <name evidence="2" type="ordered locus">Adeg_1720</name>
</gene>
<dbReference type="InterPro" id="IPR012902">
    <property type="entry name" value="N_methyl_site"/>
</dbReference>
<name>C9R933_AMMDK</name>
<dbReference type="EMBL" id="CP001785">
    <property type="protein sequence ID" value="ACX52812.1"/>
    <property type="molecule type" value="Genomic_DNA"/>
</dbReference>